<evidence type="ECO:0000313" key="2">
    <source>
        <dbReference type="EMBL" id="RWZ51194.1"/>
    </source>
</evidence>
<dbReference type="InterPro" id="IPR052366">
    <property type="entry name" value="GTP_Pyrophosphokinase"/>
</dbReference>
<accession>A0A444PTI5</accession>
<dbReference type="Proteomes" id="UP000288547">
    <property type="component" value="Unassembled WGS sequence"/>
</dbReference>
<dbReference type="AlphaFoldDB" id="A0A444PTI5"/>
<dbReference type="OrthoDB" id="9789634at2"/>
<dbReference type="SMART" id="SM00954">
    <property type="entry name" value="RelA_SpoT"/>
    <property type="match status" value="1"/>
</dbReference>
<protein>
    <submittedName>
        <fullName evidence="2">GTP pyrophosphokinase family protein</fullName>
    </submittedName>
</protein>
<dbReference type="Pfam" id="PF04607">
    <property type="entry name" value="RelA_SpoT"/>
    <property type="match status" value="1"/>
</dbReference>
<evidence type="ECO:0000259" key="1">
    <source>
        <dbReference type="SMART" id="SM00954"/>
    </source>
</evidence>
<comment type="caution">
    <text evidence="2">The sequence shown here is derived from an EMBL/GenBank/DDBJ whole genome shotgun (WGS) entry which is preliminary data.</text>
</comment>
<keyword evidence="2" id="KW-0808">Transferase</keyword>
<dbReference type="Gene3D" id="1.10.287.860">
    <property type="entry name" value="Nucleotidyltransferase"/>
    <property type="match status" value="1"/>
</dbReference>
<name>A0A444PTI5_9MICO</name>
<dbReference type="InterPro" id="IPR007685">
    <property type="entry name" value="RelA_SpoT"/>
</dbReference>
<keyword evidence="3" id="KW-1185">Reference proteome</keyword>
<feature type="domain" description="RelA/SpoT" evidence="1">
    <location>
        <begin position="36"/>
        <end position="159"/>
    </location>
</feature>
<dbReference type="EMBL" id="RZNB01000003">
    <property type="protein sequence ID" value="RWZ51194.1"/>
    <property type="molecule type" value="Genomic_DNA"/>
</dbReference>
<dbReference type="InterPro" id="IPR043519">
    <property type="entry name" value="NT_sf"/>
</dbReference>
<sequence>MMQYQFAIDEVLTKISILQDEFTHLHSYNPIEHVNSRVKSPESIIEKVARKNCDPSFEAIRATITDIAGVRITCSFIADTYRVLEMLTAQSDITVRGIKDYIKEPKANGYKSLHAIIEIPVFMSNGVVPVLVELQIRTIAMDFWASLEHKIYYKYSGEVPGHLVSTLTETAQIASELDRRMEHLHAEVRALDSETDAWGDDSTTVPEPAMPEQIVTQLQELRRRGGTQQV</sequence>
<dbReference type="GO" id="GO:0016301">
    <property type="term" value="F:kinase activity"/>
    <property type="evidence" value="ECO:0007669"/>
    <property type="project" value="UniProtKB-KW"/>
</dbReference>
<dbReference type="Gene3D" id="3.30.460.10">
    <property type="entry name" value="Beta Polymerase, domain 2"/>
    <property type="match status" value="1"/>
</dbReference>
<dbReference type="SUPFAM" id="SSF81301">
    <property type="entry name" value="Nucleotidyltransferase"/>
    <property type="match status" value="1"/>
</dbReference>
<dbReference type="PANTHER" id="PTHR47837">
    <property type="entry name" value="GTP PYROPHOSPHOKINASE YJBM"/>
    <property type="match status" value="1"/>
</dbReference>
<dbReference type="PANTHER" id="PTHR47837:SF2">
    <property type="entry name" value="GTP PYROPHOSPHOKINASE YWAC"/>
    <property type="match status" value="1"/>
</dbReference>
<organism evidence="2 3">
    <name type="scientific">Labedella phragmitis</name>
    <dbReference type="NCBI Taxonomy" id="2498849"/>
    <lineage>
        <taxon>Bacteria</taxon>
        <taxon>Bacillati</taxon>
        <taxon>Actinomycetota</taxon>
        <taxon>Actinomycetes</taxon>
        <taxon>Micrococcales</taxon>
        <taxon>Microbacteriaceae</taxon>
        <taxon>Labedella</taxon>
    </lineage>
</organism>
<proteinExistence type="predicted"/>
<reference evidence="2 3" key="1">
    <citation type="submission" date="2018-12" db="EMBL/GenBank/DDBJ databases">
        <authorList>
            <person name="Li F."/>
        </authorList>
    </citation>
    <scope>NUCLEOTIDE SEQUENCE [LARGE SCALE GENOMIC DNA]</scope>
    <source>
        <strain evidence="2 3">11W25H-1</strain>
    </source>
</reference>
<evidence type="ECO:0000313" key="3">
    <source>
        <dbReference type="Proteomes" id="UP000288547"/>
    </source>
</evidence>
<dbReference type="GO" id="GO:0015969">
    <property type="term" value="P:guanosine tetraphosphate metabolic process"/>
    <property type="evidence" value="ECO:0007669"/>
    <property type="project" value="InterPro"/>
</dbReference>
<gene>
    <name evidence="2" type="ORF">ELQ90_08320</name>
</gene>
<dbReference type="CDD" id="cd05399">
    <property type="entry name" value="NT_Rel-Spo_like"/>
    <property type="match status" value="1"/>
</dbReference>
<dbReference type="RefSeq" id="WP_128495185.1">
    <property type="nucleotide sequence ID" value="NZ_RZNB01000003.1"/>
</dbReference>
<keyword evidence="2" id="KW-0418">Kinase</keyword>